<protein>
    <submittedName>
        <fullName evidence="1">Distal tail protein</fullName>
    </submittedName>
</protein>
<accession>A0A8S5PCK4</accession>
<evidence type="ECO:0000313" key="1">
    <source>
        <dbReference type="EMBL" id="DAE04706.1"/>
    </source>
</evidence>
<sequence>MGVRIMLKNVFSAPKYDLTFQSIPGRDGDLISPNGRFPNVQLSYTCFVPAKTTLNLVDSITKIKAWLYTEPDRYHTLKDSYDTQFLRKAVFNNKLDITDQLNKIGTFTVNFSCQPFRYLLSGQEKTTYSASGFVLKNPYPFAAKPYLKLNGRGSGNLIIQSASSNKKWTFSTLNGYTECDSELMNFYHDTEPKNDTVEGDGFPLFLPGDNTITFDGAIESVEIIPRWRTI</sequence>
<dbReference type="Gene3D" id="2.40.30.200">
    <property type="match status" value="1"/>
</dbReference>
<dbReference type="EMBL" id="BK015393">
    <property type="protein sequence ID" value="DAE04706.1"/>
    <property type="molecule type" value="Genomic_DNA"/>
</dbReference>
<proteinExistence type="predicted"/>
<reference evidence="1" key="1">
    <citation type="journal article" date="2021" name="Proc. Natl. Acad. Sci. U.S.A.">
        <title>A Catalog of Tens of Thousands of Viruses from Human Metagenomes Reveals Hidden Associations with Chronic Diseases.</title>
        <authorList>
            <person name="Tisza M.J."/>
            <person name="Buck C.B."/>
        </authorList>
    </citation>
    <scope>NUCLEOTIDE SEQUENCE</scope>
    <source>
        <strain evidence="1">CtFSL3</strain>
    </source>
</reference>
<organism evidence="1">
    <name type="scientific">Siphoviridae sp. ctFSL3</name>
    <dbReference type="NCBI Taxonomy" id="2825404"/>
    <lineage>
        <taxon>Viruses</taxon>
        <taxon>Duplodnaviria</taxon>
        <taxon>Heunggongvirae</taxon>
        <taxon>Uroviricota</taxon>
        <taxon>Caudoviricetes</taxon>
    </lineage>
</organism>
<name>A0A8S5PCK4_9CAUD</name>